<dbReference type="CDD" id="cd07067">
    <property type="entry name" value="HP_PGM_like"/>
    <property type="match status" value="1"/>
</dbReference>
<evidence type="ECO:0000313" key="2">
    <source>
        <dbReference type="Proteomes" id="UP000566324"/>
    </source>
</evidence>
<dbReference type="PANTHER" id="PTHR47623">
    <property type="entry name" value="OS09G0287300 PROTEIN"/>
    <property type="match status" value="1"/>
</dbReference>
<protein>
    <submittedName>
        <fullName evidence="1">Phosphohistidine phosphatase</fullName>
        <ecNumber evidence="1">3.1.3.-</ecNumber>
    </submittedName>
</protein>
<dbReference type="InterPro" id="IPR029033">
    <property type="entry name" value="His_PPase_superfam"/>
</dbReference>
<dbReference type="Pfam" id="PF00300">
    <property type="entry name" value="His_Phos_1"/>
    <property type="match status" value="1"/>
</dbReference>
<dbReference type="AlphaFoldDB" id="A0A7W7F811"/>
<dbReference type="RefSeq" id="WP_184070677.1">
    <property type="nucleotide sequence ID" value="NZ_JACHNZ010000037.1"/>
</dbReference>
<keyword evidence="2" id="KW-1185">Reference proteome</keyword>
<name>A0A7W7F811_9SPHN</name>
<dbReference type="Proteomes" id="UP000566324">
    <property type="component" value="Unassembled WGS sequence"/>
</dbReference>
<dbReference type="SMART" id="SM00855">
    <property type="entry name" value="PGAM"/>
    <property type="match status" value="1"/>
</dbReference>
<evidence type="ECO:0000313" key="1">
    <source>
        <dbReference type="EMBL" id="MBB4633244.1"/>
    </source>
</evidence>
<keyword evidence="1" id="KW-0378">Hydrolase</keyword>
<dbReference type="PANTHER" id="PTHR47623:SF1">
    <property type="entry name" value="OS09G0287300 PROTEIN"/>
    <property type="match status" value="1"/>
</dbReference>
<sequence>MKTIFLLRHAKSSWDDPVERDFDRPLNARGRRAAETVGRYLRDQALAFDRVIASPAVRVIETLDGVEAGAGRRLGAGFDKRIYMASAPTLLDIVHETDAEAQTLLLVGHNPGLEDLIFLLTPEGSGTLRKEVDIKYPTATLAEMRFDVDGWEDIDEAGGTLTRFIRPRDLDPALGPDGT</sequence>
<dbReference type="EC" id="3.1.3.-" evidence="1"/>
<dbReference type="SUPFAM" id="SSF53254">
    <property type="entry name" value="Phosphoglycerate mutase-like"/>
    <property type="match status" value="1"/>
</dbReference>
<dbReference type="GO" id="GO:0016787">
    <property type="term" value="F:hydrolase activity"/>
    <property type="evidence" value="ECO:0007669"/>
    <property type="project" value="UniProtKB-KW"/>
</dbReference>
<proteinExistence type="predicted"/>
<organism evidence="1 2">
    <name type="scientific">Sphingosinicella soli</name>
    <dbReference type="NCBI Taxonomy" id="333708"/>
    <lineage>
        <taxon>Bacteria</taxon>
        <taxon>Pseudomonadati</taxon>
        <taxon>Pseudomonadota</taxon>
        <taxon>Alphaproteobacteria</taxon>
        <taxon>Sphingomonadales</taxon>
        <taxon>Sphingosinicellaceae</taxon>
        <taxon>Sphingosinicella</taxon>
    </lineage>
</organism>
<dbReference type="Gene3D" id="3.40.50.1240">
    <property type="entry name" value="Phosphoglycerate mutase-like"/>
    <property type="match status" value="1"/>
</dbReference>
<reference evidence="1 2" key="1">
    <citation type="submission" date="2020-08" db="EMBL/GenBank/DDBJ databases">
        <title>Genomic Encyclopedia of Type Strains, Phase IV (KMG-IV): sequencing the most valuable type-strain genomes for metagenomic binning, comparative biology and taxonomic classification.</title>
        <authorList>
            <person name="Goeker M."/>
        </authorList>
    </citation>
    <scope>NUCLEOTIDE SEQUENCE [LARGE SCALE GENOMIC DNA]</scope>
    <source>
        <strain evidence="1 2">DSM 17328</strain>
    </source>
</reference>
<gene>
    <name evidence="1" type="ORF">GGQ98_002876</name>
</gene>
<comment type="caution">
    <text evidence="1">The sequence shown here is derived from an EMBL/GenBank/DDBJ whole genome shotgun (WGS) entry which is preliminary data.</text>
</comment>
<dbReference type="EMBL" id="JACHNZ010000037">
    <property type="protein sequence ID" value="MBB4633244.1"/>
    <property type="molecule type" value="Genomic_DNA"/>
</dbReference>
<accession>A0A7W7F811</accession>
<dbReference type="InterPro" id="IPR013078">
    <property type="entry name" value="His_Pase_superF_clade-1"/>
</dbReference>